<dbReference type="PROSITE" id="PS50893">
    <property type="entry name" value="ABC_TRANSPORTER_2"/>
    <property type="match status" value="1"/>
</dbReference>
<dbReference type="InterPro" id="IPR003593">
    <property type="entry name" value="AAA+_ATPase"/>
</dbReference>
<evidence type="ECO:0000256" key="1">
    <source>
        <dbReference type="ARBA" id="ARBA00005417"/>
    </source>
</evidence>
<evidence type="ECO:0000313" key="6">
    <source>
        <dbReference type="EMBL" id="WRQ85818.1"/>
    </source>
</evidence>
<gene>
    <name evidence="6" type="ORF">K1X11_013480</name>
</gene>
<dbReference type="PANTHER" id="PTHR43335">
    <property type="entry name" value="ABC TRANSPORTER, ATP-BINDING PROTEIN"/>
    <property type="match status" value="1"/>
</dbReference>
<evidence type="ECO:0000256" key="4">
    <source>
        <dbReference type="ARBA" id="ARBA00022840"/>
    </source>
</evidence>
<comment type="similarity">
    <text evidence="1">Belongs to the ABC transporter superfamily.</text>
</comment>
<dbReference type="CDD" id="cd03230">
    <property type="entry name" value="ABC_DR_subfamily_A"/>
    <property type="match status" value="1"/>
</dbReference>
<dbReference type="InterPro" id="IPR027417">
    <property type="entry name" value="P-loop_NTPase"/>
</dbReference>
<keyword evidence="3" id="KW-0547">Nucleotide-binding</keyword>
<dbReference type="SMART" id="SM00382">
    <property type="entry name" value="AAA"/>
    <property type="match status" value="1"/>
</dbReference>
<keyword evidence="4 6" id="KW-0067">ATP-binding</keyword>
<proteinExistence type="inferred from homology"/>
<evidence type="ECO:0000256" key="3">
    <source>
        <dbReference type="ARBA" id="ARBA00022741"/>
    </source>
</evidence>
<protein>
    <submittedName>
        <fullName evidence="6">ABC transporter ATP-binding protein</fullName>
    </submittedName>
</protein>
<dbReference type="Proteomes" id="UP000738431">
    <property type="component" value="Chromosome"/>
</dbReference>
<keyword evidence="7" id="KW-1185">Reference proteome</keyword>
<evidence type="ECO:0000259" key="5">
    <source>
        <dbReference type="PROSITE" id="PS50893"/>
    </source>
</evidence>
<dbReference type="InterPro" id="IPR003439">
    <property type="entry name" value="ABC_transporter-like_ATP-bd"/>
</dbReference>
<keyword evidence="2" id="KW-0813">Transport</keyword>
<evidence type="ECO:0000313" key="7">
    <source>
        <dbReference type="Proteomes" id="UP000738431"/>
    </source>
</evidence>
<dbReference type="RefSeq" id="WP_221032637.1">
    <property type="nucleotide sequence ID" value="NZ_CP139781.1"/>
</dbReference>
<reference evidence="6 7" key="1">
    <citation type="submission" date="2021-08" db="EMBL/GenBank/DDBJ databases">
        <authorList>
            <person name="Zhang D."/>
            <person name="Zhang A."/>
            <person name="Wang L."/>
        </authorList>
    </citation>
    <scope>NUCLEOTIDE SEQUENCE [LARGE SCALE GENOMIC DNA]</scope>
    <source>
        <strain evidence="6 7">WL0086</strain>
    </source>
</reference>
<evidence type="ECO:0000256" key="2">
    <source>
        <dbReference type="ARBA" id="ARBA00022448"/>
    </source>
</evidence>
<accession>A0ABZ1C3G6</accession>
<name>A0ABZ1C3G6_9BACT</name>
<dbReference type="EMBL" id="CP139781">
    <property type="protein sequence ID" value="WRQ85818.1"/>
    <property type="molecule type" value="Genomic_DNA"/>
</dbReference>
<dbReference type="PANTHER" id="PTHR43335:SF2">
    <property type="entry name" value="ABC TRANSPORTER, ATP-BINDING PROTEIN"/>
    <property type="match status" value="1"/>
</dbReference>
<sequence>MSEPIIQTQGLGKTYGTQRALDNVTVSVPPGTIGLLGPNGAGKTTFLKCLLNLEMPTTGTAQVLGVSITAQNRESRERVGYGPERDCHIPGMAGCEYVTYCGQLSGMSFHAARQRAHEMLDLVGMGQERYRSIDTYSTGMRQRAKLAQALVHDPKLIILDEPTNGLDPSGREHILRLIGSLWKEHGISVIVSSHLLHDVERICDRVLIIANGRIVEHASMAELQKRRKRVVELSPAGEVTRYEAALRASGHAVEHLSNGRLRVETQEEDVGWLLQIMSQHGLPPADIFASPDSLHGLFLQALAKSNQPVEAADV</sequence>
<feature type="domain" description="ABC transporter" evidence="5">
    <location>
        <begin position="6"/>
        <end position="236"/>
    </location>
</feature>
<dbReference type="Pfam" id="PF00005">
    <property type="entry name" value="ABC_tran"/>
    <property type="match status" value="1"/>
</dbReference>
<organism evidence="6 7">
    <name type="scientific">Actomonas aquatica</name>
    <dbReference type="NCBI Taxonomy" id="2866162"/>
    <lineage>
        <taxon>Bacteria</taxon>
        <taxon>Pseudomonadati</taxon>
        <taxon>Verrucomicrobiota</taxon>
        <taxon>Opitutia</taxon>
        <taxon>Opitutales</taxon>
        <taxon>Opitutaceae</taxon>
        <taxon>Actomonas</taxon>
    </lineage>
</organism>
<dbReference type="Gene3D" id="3.40.50.300">
    <property type="entry name" value="P-loop containing nucleotide triphosphate hydrolases"/>
    <property type="match status" value="1"/>
</dbReference>
<reference evidence="6 7" key="2">
    <citation type="submission" date="2023-12" db="EMBL/GenBank/DDBJ databases">
        <title>Description of an unclassified Opitutus bacterium of Verrucomicrobiota.</title>
        <authorList>
            <person name="Zhang D.-F."/>
        </authorList>
    </citation>
    <scope>NUCLEOTIDE SEQUENCE [LARGE SCALE GENOMIC DNA]</scope>
    <source>
        <strain evidence="6 7">WL0086</strain>
    </source>
</reference>
<dbReference type="SUPFAM" id="SSF52540">
    <property type="entry name" value="P-loop containing nucleoside triphosphate hydrolases"/>
    <property type="match status" value="1"/>
</dbReference>
<dbReference type="GO" id="GO:0005524">
    <property type="term" value="F:ATP binding"/>
    <property type="evidence" value="ECO:0007669"/>
    <property type="project" value="UniProtKB-KW"/>
</dbReference>